<dbReference type="GO" id="GO:0035091">
    <property type="term" value="F:phosphatidylinositol binding"/>
    <property type="evidence" value="ECO:0007669"/>
    <property type="project" value="TreeGrafter"/>
</dbReference>
<evidence type="ECO:0000259" key="3">
    <source>
        <dbReference type="Pfam" id="PF12828"/>
    </source>
</evidence>
<feature type="region of interest" description="Disordered" evidence="1">
    <location>
        <begin position="706"/>
        <end position="778"/>
    </location>
</feature>
<sequence>MEGQKKNSTVDHAASSDPAIALTAPQLHALLDILTHHGTYAEVESFKDPATISGYGYPFARHYPQSHGTPSYAPDSTTPLLAGVLRNIVLPFPGVRDLPPEFWHVRFQGILEKLAEAELSESYDKGVLGTRKTLATAASAIHEAVSRGILGGIQGGTGQNLHGEYDRSKAQDLTRAWEDGVRELVYGDLIDELFACAAEKHSLEEHSPAVKAAADYIIIHLATLIHHIFIVSPEGPYLLKLLENVHKLLPYSMVKQTLRIGNAATMLNGMMRLLLAKVGVGALSNWVGLTQNADDGMNLLQRIIWLVLSWDASDFRKSAEAIERAKGPSKEQLAAIKDYLNKPRAEHEDIRKASAQSNKSMVGTILERADPELLASLTDTQHAQCADYLSALLEARDRDEISNILCRQNPDLFTQAIKDAVASFEPMIRTIHQNVDLREHVSAGEAFITEFINISRAKRTTSRLLGSLTPTKADAAETRIPSVEDYVLLLRNNRHLLYNWLRQIASQCPEIRDEFRTWAKETIKVFRQLVELEPSKISVSPKGGTRPGAAGALSGPLQNLFASLPASTQARILPAIDAHAAYLSTLEDLSLKRMQRILDNMSAITTTSITGSAALTTLSAASTPSASTTATPATITGATAPTSYFSSSYWSRSGRSTPRSPSPNLAPTVLSPNGISASSEAASGKRSFSGPGMYLARWQQLLDDTLIGPAGAKPPRSSSGNAGLMRTGKDVKGVLARGKTGSGGSTKTASDSGGTVSSDVGLLANTGEGGGEGGEEPRAVDVGCVVEALGEGFKELVRGLVKGRDTSRG</sequence>
<feature type="domain" description="PX-associated" evidence="3">
    <location>
        <begin position="21"/>
        <end position="147"/>
    </location>
</feature>
<keyword evidence="5" id="KW-1185">Reference proteome</keyword>
<dbReference type="EMBL" id="MU857643">
    <property type="protein sequence ID" value="KAK4248090.1"/>
    <property type="molecule type" value="Genomic_DNA"/>
</dbReference>
<dbReference type="InterPro" id="IPR024555">
    <property type="entry name" value="PX-associated"/>
</dbReference>
<dbReference type="InterPro" id="IPR047168">
    <property type="entry name" value="LEC1-like"/>
</dbReference>
<feature type="domain" description="PX" evidence="2">
    <location>
        <begin position="191"/>
        <end position="527"/>
    </location>
</feature>
<dbReference type="PANTHER" id="PTHR47185">
    <property type="entry name" value="PX DOMAIN-CONTAINING PROTEIN YPR097W"/>
    <property type="match status" value="1"/>
</dbReference>
<evidence type="ECO:0000313" key="5">
    <source>
        <dbReference type="Proteomes" id="UP001303647"/>
    </source>
</evidence>
<feature type="compositionally biased region" description="Low complexity" evidence="1">
    <location>
        <begin position="649"/>
        <end position="663"/>
    </location>
</feature>
<protein>
    <submittedName>
        <fullName evidence="4">PX-associated-domain-containing protein</fullName>
    </submittedName>
</protein>
<dbReference type="AlphaFoldDB" id="A0AAN7HPI9"/>
<accession>A0AAN7HPI9</accession>
<dbReference type="Proteomes" id="UP001303647">
    <property type="component" value="Unassembled WGS sequence"/>
</dbReference>
<evidence type="ECO:0000313" key="4">
    <source>
        <dbReference type="EMBL" id="KAK4248090.1"/>
    </source>
</evidence>
<feature type="compositionally biased region" description="Low complexity" evidence="1">
    <location>
        <begin position="745"/>
        <end position="761"/>
    </location>
</feature>
<reference evidence="4" key="2">
    <citation type="submission" date="2023-05" db="EMBL/GenBank/DDBJ databases">
        <authorList>
            <consortium name="Lawrence Berkeley National Laboratory"/>
            <person name="Steindorff A."/>
            <person name="Hensen N."/>
            <person name="Bonometti L."/>
            <person name="Westerberg I."/>
            <person name="Brannstrom I.O."/>
            <person name="Guillou S."/>
            <person name="Cros-Aarteil S."/>
            <person name="Calhoun S."/>
            <person name="Haridas S."/>
            <person name="Kuo A."/>
            <person name="Mondo S."/>
            <person name="Pangilinan J."/>
            <person name="Riley R."/>
            <person name="Labutti K."/>
            <person name="Andreopoulos B."/>
            <person name="Lipzen A."/>
            <person name="Chen C."/>
            <person name="Yanf M."/>
            <person name="Daum C."/>
            <person name="Ng V."/>
            <person name="Clum A."/>
            <person name="Ohm R."/>
            <person name="Martin F."/>
            <person name="Silar P."/>
            <person name="Natvig D."/>
            <person name="Lalanne C."/>
            <person name="Gautier V."/>
            <person name="Ament-Velasquez S.L."/>
            <person name="Kruys A."/>
            <person name="Hutchinson M.I."/>
            <person name="Powell A.J."/>
            <person name="Barry K."/>
            <person name="Miller A.N."/>
            <person name="Grigoriev I.V."/>
            <person name="Debuchy R."/>
            <person name="Gladieux P."/>
            <person name="Thoren M.H."/>
            <person name="Johannesson H."/>
        </authorList>
    </citation>
    <scope>NUCLEOTIDE SEQUENCE</scope>
    <source>
        <strain evidence="4">CBS 359.72</strain>
    </source>
</reference>
<evidence type="ECO:0000259" key="2">
    <source>
        <dbReference type="Pfam" id="PF12825"/>
    </source>
</evidence>
<reference evidence="4" key="1">
    <citation type="journal article" date="2023" name="Mol. Phylogenet. Evol.">
        <title>Genome-scale phylogeny and comparative genomics of the fungal order Sordariales.</title>
        <authorList>
            <person name="Hensen N."/>
            <person name="Bonometti L."/>
            <person name="Westerberg I."/>
            <person name="Brannstrom I.O."/>
            <person name="Guillou S."/>
            <person name="Cros-Aarteil S."/>
            <person name="Calhoun S."/>
            <person name="Haridas S."/>
            <person name="Kuo A."/>
            <person name="Mondo S."/>
            <person name="Pangilinan J."/>
            <person name="Riley R."/>
            <person name="LaButti K."/>
            <person name="Andreopoulos B."/>
            <person name="Lipzen A."/>
            <person name="Chen C."/>
            <person name="Yan M."/>
            <person name="Daum C."/>
            <person name="Ng V."/>
            <person name="Clum A."/>
            <person name="Steindorff A."/>
            <person name="Ohm R.A."/>
            <person name="Martin F."/>
            <person name="Silar P."/>
            <person name="Natvig D.O."/>
            <person name="Lalanne C."/>
            <person name="Gautier V."/>
            <person name="Ament-Velasquez S.L."/>
            <person name="Kruys A."/>
            <person name="Hutchinson M.I."/>
            <person name="Powell A.J."/>
            <person name="Barry K."/>
            <person name="Miller A.N."/>
            <person name="Grigoriev I.V."/>
            <person name="Debuchy R."/>
            <person name="Gladieux P."/>
            <person name="Hiltunen Thoren M."/>
            <person name="Johannesson H."/>
        </authorList>
    </citation>
    <scope>NUCLEOTIDE SEQUENCE</scope>
    <source>
        <strain evidence="4">CBS 359.72</strain>
    </source>
</reference>
<proteinExistence type="predicted"/>
<organism evidence="4 5">
    <name type="scientific">Corynascus novoguineensis</name>
    <dbReference type="NCBI Taxonomy" id="1126955"/>
    <lineage>
        <taxon>Eukaryota</taxon>
        <taxon>Fungi</taxon>
        <taxon>Dikarya</taxon>
        <taxon>Ascomycota</taxon>
        <taxon>Pezizomycotina</taxon>
        <taxon>Sordariomycetes</taxon>
        <taxon>Sordariomycetidae</taxon>
        <taxon>Sordariales</taxon>
        <taxon>Chaetomiaceae</taxon>
        <taxon>Corynascus</taxon>
    </lineage>
</organism>
<comment type="caution">
    <text evidence="4">The sequence shown here is derived from an EMBL/GenBank/DDBJ whole genome shotgun (WGS) entry which is preliminary data.</text>
</comment>
<name>A0AAN7HPI9_9PEZI</name>
<dbReference type="InterPro" id="IPR024554">
    <property type="entry name" value="LEC1-like_C"/>
</dbReference>
<dbReference type="Pfam" id="PF12828">
    <property type="entry name" value="PXB"/>
    <property type="match status" value="1"/>
</dbReference>
<evidence type="ECO:0000256" key="1">
    <source>
        <dbReference type="SAM" id="MobiDB-lite"/>
    </source>
</evidence>
<feature type="region of interest" description="Disordered" evidence="1">
    <location>
        <begin position="649"/>
        <end position="687"/>
    </location>
</feature>
<feature type="compositionally biased region" description="Polar residues" evidence="1">
    <location>
        <begin position="670"/>
        <end position="681"/>
    </location>
</feature>
<gene>
    <name evidence="4" type="ORF">C7999DRAFT_40719</name>
</gene>
<dbReference type="PANTHER" id="PTHR47185:SF2">
    <property type="entry name" value="FUNGAL PROTEIN"/>
    <property type="match status" value="1"/>
</dbReference>
<dbReference type="Pfam" id="PF12825">
    <property type="entry name" value="DUF3818"/>
    <property type="match status" value="1"/>
</dbReference>